<dbReference type="CDD" id="cd01127">
    <property type="entry name" value="TrwB_TraG_TraD_VirD4"/>
    <property type="match status" value="2"/>
</dbReference>
<accession>A0A123VDD3</accession>
<dbReference type="PANTHER" id="PTHR30121:SF6">
    <property type="entry name" value="SLR6007 PROTEIN"/>
    <property type="match status" value="1"/>
</dbReference>
<organism evidence="3 4">
    <name type="scientific">Streptococcus suis</name>
    <dbReference type="NCBI Taxonomy" id="1307"/>
    <lineage>
        <taxon>Bacteria</taxon>
        <taxon>Bacillati</taxon>
        <taxon>Bacillota</taxon>
        <taxon>Bacilli</taxon>
        <taxon>Lactobacillales</taxon>
        <taxon>Streptococcaceae</taxon>
        <taxon>Streptococcus</taxon>
    </lineage>
</organism>
<evidence type="ECO:0000256" key="1">
    <source>
        <dbReference type="SAM" id="MobiDB-lite"/>
    </source>
</evidence>
<evidence type="ECO:0000313" key="4">
    <source>
        <dbReference type="Proteomes" id="UP000074903"/>
    </source>
</evidence>
<sequence>MKRPTHLLWQSVDWERPFEFETICNFTTQLNGYSRRQPFVWEIRLTSEKASHLIGADPIDLRFLKEMIASHNTVHFEKTKRTKVTSAYDITISKNHYALKTKEVENLVRSFLSQASNLKKSEETVFQLIIGKSASPKPILKDLGNPDATLWQKLTGNIPPLSSDSKALMREKLHHSQFQVSLRLGVRTDNKTREVQLLKSVLASLRILERAGAKFSAKPTSSEKLNHGKIPWHFQTIVSSIELASLFLLPAGDAQYRGVSSLSPKTILPPIGFSQNTKRLFGYSLEKSPRFIGIPTREGLSHTWLLGGTGSGKSTAMLNLFLADARENRSAVVIDPKATLVSDILERLPKERDEDVVILDPSQAGQTISINPFDLVKFGVPAELVADMLLGVFQEIFEESWGIYTQDILSHSFHTLAKIDGSTLIDLPKLLTNKAFRHDLLKNVSDPFLLDFWQGYDTLSDSARQTMISPVLNKFRSVLLRPALRAVLGQSSGKFSLKDLFDKPRLLLVPLNKGLIGAENAKFIGAILLGCLYQLTLLRAKESVRKPVFIYIDEVADYLKLPVPLGDALSMSRSLGVGYVLANQFSKQLPKQLRHAIYANCHNQIIFGLSMNEAKELAGLVPELSAEDFYKLPPFQVYTKVPIVKNTFKWLSAKTLPAPPAFRKKDEIYGESFKRYGSVFPEEQSSQPASKPIYGIGRKKKELSDESN</sequence>
<feature type="region of interest" description="Disordered" evidence="1">
    <location>
        <begin position="680"/>
        <end position="708"/>
    </location>
</feature>
<evidence type="ECO:0000313" key="3">
    <source>
        <dbReference type="EMBL" id="CYX37082.1"/>
    </source>
</evidence>
<dbReference type="InterPro" id="IPR051162">
    <property type="entry name" value="T4SS_component"/>
</dbReference>
<name>A0A123VDD3_STRSU</name>
<dbReference type="RefSeq" id="WP_044765041.1">
    <property type="nucleotide sequence ID" value="NZ_CEHB01000054.1"/>
</dbReference>
<dbReference type="PANTHER" id="PTHR30121">
    <property type="entry name" value="UNCHARACTERIZED PROTEIN YJGR-RELATED"/>
    <property type="match status" value="1"/>
</dbReference>
<protein>
    <submittedName>
        <fullName evidence="3">Type IV secretory pathway, VirD4 components</fullName>
    </submittedName>
</protein>
<dbReference type="Proteomes" id="UP000074903">
    <property type="component" value="Unassembled WGS sequence"/>
</dbReference>
<dbReference type="SUPFAM" id="SSF52540">
    <property type="entry name" value="P-loop containing nucleoside triphosphate hydrolases"/>
    <property type="match status" value="1"/>
</dbReference>
<dbReference type="Pfam" id="PF10412">
    <property type="entry name" value="TrwB_AAD_bind"/>
    <property type="match status" value="1"/>
</dbReference>
<dbReference type="EMBL" id="FILX01000003">
    <property type="protein sequence ID" value="CYX37082.1"/>
    <property type="molecule type" value="Genomic_DNA"/>
</dbReference>
<dbReference type="Gene3D" id="3.40.50.300">
    <property type="entry name" value="P-loop containing nucleotide triphosphate hydrolases"/>
    <property type="match status" value="2"/>
</dbReference>
<proteinExistence type="predicted"/>
<feature type="domain" description="Type IV secretion system coupling protein TraD DNA-binding" evidence="2">
    <location>
        <begin position="293"/>
        <end position="614"/>
    </location>
</feature>
<dbReference type="InterPro" id="IPR027417">
    <property type="entry name" value="P-loop_NTPase"/>
</dbReference>
<gene>
    <name evidence="3" type="ORF">ERS132531_00287</name>
</gene>
<evidence type="ECO:0000259" key="2">
    <source>
        <dbReference type="Pfam" id="PF10412"/>
    </source>
</evidence>
<dbReference type="AlphaFoldDB" id="A0A123VDD3"/>
<dbReference type="InterPro" id="IPR019476">
    <property type="entry name" value="T4SS_TraD_DNA-bd"/>
</dbReference>
<reference evidence="3 4" key="1">
    <citation type="submission" date="2016-02" db="EMBL/GenBank/DDBJ databases">
        <authorList>
            <consortium name="Pathogen Informatics"/>
        </authorList>
    </citation>
    <scope>NUCLEOTIDE SEQUENCE [LARGE SCALE GENOMIC DNA]</scope>
    <source>
        <strain evidence="3 4">SS993</strain>
    </source>
</reference>